<reference evidence="7" key="1">
    <citation type="submission" date="2023-07" db="EMBL/GenBank/DDBJ databases">
        <authorList>
            <consortium name="CYATHOMIX"/>
        </authorList>
    </citation>
    <scope>NUCLEOTIDE SEQUENCE</scope>
    <source>
        <strain evidence="7">N/A</strain>
    </source>
</reference>
<keyword evidence="8" id="KW-1185">Reference proteome</keyword>
<dbReference type="InterPro" id="IPR017452">
    <property type="entry name" value="GPCR_Rhodpsn_7TM"/>
</dbReference>
<dbReference type="GO" id="GO:0008528">
    <property type="term" value="F:G protein-coupled peptide receptor activity"/>
    <property type="evidence" value="ECO:0007669"/>
    <property type="project" value="InterPro"/>
</dbReference>
<organism evidence="7 8">
    <name type="scientific">Cylicocyclus nassatus</name>
    <name type="common">Nematode worm</name>
    <dbReference type="NCBI Taxonomy" id="53992"/>
    <lineage>
        <taxon>Eukaryota</taxon>
        <taxon>Metazoa</taxon>
        <taxon>Ecdysozoa</taxon>
        <taxon>Nematoda</taxon>
        <taxon>Chromadorea</taxon>
        <taxon>Rhabditida</taxon>
        <taxon>Rhabditina</taxon>
        <taxon>Rhabditomorpha</taxon>
        <taxon>Strongyloidea</taxon>
        <taxon>Strongylidae</taxon>
        <taxon>Cylicocyclus</taxon>
    </lineage>
</organism>
<evidence type="ECO:0000313" key="8">
    <source>
        <dbReference type="Proteomes" id="UP001176961"/>
    </source>
</evidence>
<keyword evidence="4 5" id="KW-0472">Membrane</keyword>
<feature type="transmembrane region" description="Helical" evidence="5">
    <location>
        <begin position="20"/>
        <end position="44"/>
    </location>
</feature>
<feature type="transmembrane region" description="Helical" evidence="5">
    <location>
        <begin position="275"/>
        <end position="298"/>
    </location>
</feature>
<dbReference type="EMBL" id="CATQJL010000305">
    <property type="protein sequence ID" value="CAJ0602725.1"/>
    <property type="molecule type" value="Genomic_DNA"/>
</dbReference>
<evidence type="ECO:0000256" key="1">
    <source>
        <dbReference type="ARBA" id="ARBA00004370"/>
    </source>
</evidence>
<feature type="transmembrane region" description="Helical" evidence="5">
    <location>
        <begin position="102"/>
        <end position="124"/>
    </location>
</feature>
<sequence>MRECNCLHEPTDGVAGDVNLILVIGILPVLAVLGIVLNFINIIVFASQRNTAAKYLTALSCSDVGVCVAGVVVIFADSLRARSFVVDQIFVFLLPKLIPLGLFFQMLSVYITVLAAFDCFVSVLRGTLSCNSRSTWAPRVLAGVVITVAAYNSVQFADLEAVECLHPDNYTLYELCPTELRISELYVVVYKGYMYALTMAFIPFLLLTILTIGILYLLRKKQQTAEKVKCVEQEDQGSPVVLLLVIVLFLACNVISLLVSLFEMLKIHLGTAADAILIDVGNLLVVVNATANFFVYWGSSEEYKNSVRGLVRRCITRRKAIDLVSNHTNAEYV</sequence>
<keyword evidence="3 5" id="KW-1133">Transmembrane helix</keyword>
<accession>A0AA36H282</accession>
<feature type="transmembrane region" description="Helical" evidence="5">
    <location>
        <begin position="239"/>
        <end position="263"/>
    </location>
</feature>
<evidence type="ECO:0000259" key="6">
    <source>
        <dbReference type="PROSITE" id="PS50262"/>
    </source>
</evidence>
<dbReference type="PANTHER" id="PTHR47632">
    <property type="entry name" value="FMRFAMIDE PEPTIDE RECEPTOR FAMILY-RELATED"/>
    <property type="match status" value="1"/>
</dbReference>
<feature type="domain" description="G-protein coupled receptors family 1 profile" evidence="6">
    <location>
        <begin position="34"/>
        <end position="296"/>
    </location>
</feature>
<dbReference type="Proteomes" id="UP001176961">
    <property type="component" value="Unassembled WGS sequence"/>
</dbReference>
<evidence type="ECO:0000256" key="5">
    <source>
        <dbReference type="SAM" id="Phobius"/>
    </source>
</evidence>
<dbReference type="SUPFAM" id="SSF81321">
    <property type="entry name" value="Family A G protein-coupled receptor-like"/>
    <property type="match status" value="1"/>
</dbReference>
<evidence type="ECO:0000256" key="2">
    <source>
        <dbReference type="ARBA" id="ARBA00022692"/>
    </source>
</evidence>
<dbReference type="InterPro" id="IPR053326">
    <property type="entry name" value="GPCR1-like"/>
</dbReference>
<dbReference type="PANTHER" id="PTHR47632:SF5">
    <property type="entry name" value="G-PROTEIN COUPLED RECEPTORS FAMILY 1 PROFILE DOMAIN-CONTAINING PROTEIN"/>
    <property type="match status" value="1"/>
</dbReference>
<dbReference type="GO" id="GO:0016020">
    <property type="term" value="C:membrane"/>
    <property type="evidence" value="ECO:0007669"/>
    <property type="project" value="UniProtKB-SubCell"/>
</dbReference>
<evidence type="ECO:0000256" key="4">
    <source>
        <dbReference type="ARBA" id="ARBA00023136"/>
    </source>
</evidence>
<name>A0AA36H282_CYLNA</name>
<gene>
    <name evidence="7" type="ORF">CYNAS_LOCUS14708</name>
</gene>
<dbReference type="AlphaFoldDB" id="A0AA36H282"/>
<dbReference type="Pfam" id="PF10324">
    <property type="entry name" value="7TM_GPCR_Srw"/>
    <property type="match status" value="1"/>
</dbReference>
<protein>
    <recommendedName>
        <fullName evidence="6">G-protein coupled receptors family 1 profile domain-containing protein</fullName>
    </recommendedName>
</protein>
<feature type="transmembrane region" description="Helical" evidence="5">
    <location>
        <begin position="136"/>
        <end position="154"/>
    </location>
</feature>
<proteinExistence type="predicted"/>
<feature type="transmembrane region" description="Helical" evidence="5">
    <location>
        <begin position="193"/>
        <end position="218"/>
    </location>
</feature>
<dbReference type="Gene3D" id="1.20.1070.10">
    <property type="entry name" value="Rhodopsin 7-helix transmembrane proteins"/>
    <property type="match status" value="1"/>
</dbReference>
<evidence type="ECO:0000313" key="7">
    <source>
        <dbReference type="EMBL" id="CAJ0602725.1"/>
    </source>
</evidence>
<dbReference type="InterPro" id="IPR019427">
    <property type="entry name" value="7TM_GPCR_serpentine_rcpt_Srw"/>
</dbReference>
<comment type="caution">
    <text evidence="7">The sequence shown here is derived from an EMBL/GenBank/DDBJ whole genome shotgun (WGS) entry which is preliminary data.</text>
</comment>
<keyword evidence="2 5" id="KW-0812">Transmembrane</keyword>
<dbReference type="CDD" id="cd14978">
    <property type="entry name" value="7tmA_FMRFamide_R-like"/>
    <property type="match status" value="1"/>
</dbReference>
<comment type="subcellular location">
    <subcellularLocation>
        <location evidence="1">Membrane</location>
    </subcellularLocation>
</comment>
<evidence type="ECO:0000256" key="3">
    <source>
        <dbReference type="ARBA" id="ARBA00022989"/>
    </source>
</evidence>
<dbReference type="PROSITE" id="PS50262">
    <property type="entry name" value="G_PROTEIN_RECEP_F1_2"/>
    <property type="match status" value="1"/>
</dbReference>
<feature type="transmembrane region" description="Helical" evidence="5">
    <location>
        <begin position="56"/>
        <end position="76"/>
    </location>
</feature>